<keyword evidence="8" id="KW-0378">Hydrolase</keyword>
<evidence type="ECO:0000256" key="6">
    <source>
        <dbReference type="ARBA" id="ARBA00022723"/>
    </source>
</evidence>
<dbReference type="InterPro" id="IPR003137">
    <property type="entry name" value="PA_domain"/>
</dbReference>
<evidence type="ECO:0000259" key="15">
    <source>
        <dbReference type="Pfam" id="PF18962"/>
    </source>
</evidence>
<dbReference type="InterPro" id="IPR027268">
    <property type="entry name" value="Peptidase_M4/M1_CTD_sf"/>
</dbReference>
<evidence type="ECO:0000313" key="17">
    <source>
        <dbReference type="Proteomes" id="UP000632273"/>
    </source>
</evidence>
<keyword evidence="6" id="KW-0479">Metal-binding</keyword>
<feature type="domain" description="PA" evidence="13">
    <location>
        <begin position="450"/>
        <end position="541"/>
    </location>
</feature>
<dbReference type="PANTHER" id="PTHR33478:SF1">
    <property type="entry name" value="EXTRACELLULAR METALLOPROTEINASE MEP"/>
    <property type="match status" value="1"/>
</dbReference>
<dbReference type="Gene3D" id="1.10.390.10">
    <property type="entry name" value="Neutral Protease Domain 2"/>
    <property type="match status" value="1"/>
</dbReference>
<keyword evidence="5" id="KW-0645">Protease</keyword>
<dbReference type="PANTHER" id="PTHR33478">
    <property type="entry name" value="EXTRACELLULAR METALLOPROTEINASE MEP"/>
    <property type="match status" value="1"/>
</dbReference>
<accession>A0ABQ1TQB1</accession>
<dbReference type="InterPro" id="IPR011096">
    <property type="entry name" value="FTP_domain"/>
</dbReference>
<keyword evidence="10" id="KW-0482">Metalloprotease</keyword>
<keyword evidence="17" id="KW-1185">Reference proteome</keyword>
<feature type="domain" description="FTP" evidence="14">
    <location>
        <begin position="58"/>
        <end position="105"/>
    </location>
</feature>
<dbReference type="InterPro" id="IPR046450">
    <property type="entry name" value="PA_dom_sf"/>
</dbReference>
<evidence type="ECO:0000256" key="8">
    <source>
        <dbReference type="ARBA" id="ARBA00022801"/>
    </source>
</evidence>
<sequence length="877" mass="92398">MRKSFTLSTYRALTLAAMLAAPGLAAAQTTPLGIALSQFSTQRGKLGLSAADLNNPAVTSSYTDAGSGVTHVYLRQRYQGIEVYGAEADLHLSRANKLVSLHSNFVANVAAQARAKAPTLTAAQAVAAAARALGLTTPGNLTIEQNGQPEEGLVFSEGGISLEKIPVKLMYQAAASGELVLVWDVTIAPKDGQHYWNARVDASTGQLVDKSDYTVSEPVSFIELAQRSLGAAAWPAPITSSATATPNSYGVWPITVESPIHGARQVVVNPADPTYSPFGWHDTNGVAGPEYTITRGNNVHAYEDRAASNAIGYSPDGGTDLIFDFPFDQSLLTANANQDAAITNLFYWSNLMHDVMAYKGFDEVSGNFQAKNYTEQGRGLDYVQAEAQDGSGTNNANFSTPADGTRPRMQMYKWPGALLSITAPSPLAGTVPAAGVAYGKTLNALGTISGTIVVVNDGSTNPARGCNTPFVNAAAVKDNIALIVRGKCNFVDKIKNAQAAGAKLVIVADSIPDAGLLNIGGSTDTVGLRVPSIAITKFDSDRIRASITAGNPVTVTIGPVVRDGDFDNGIVAHEYGHGISTRLTGGPANSNCLPNTTGYETMGEGWSDFFGLWMTTKPSDKGESPRGIGNFVSGLPALTGAGIRHKPYSTDFAVNNFTYGQLGTAAGKFSETHDVGEVWAAMLWDLNWALIKKYPYNADLKAPTGGNNIALKLVLDGCKLQPCTPGFVDGRNAILKADTLNNKAANAALIWQVFARRGLGYSAVQGSSKSVADNREAFDLPPGVLATQKQLSEDMLAVYPNPASSQLTVRTLISSRTPVQVSLLTMLGATVQTTEVPAAVMQQSGTQLNTASLTNGLYLVKINTSNGIVTKKVLVQH</sequence>
<reference evidence="17" key="1">
    <citation type="journal article" date="2019" name="Int. J. Syst. Evol. Microbiol.">
        <title>The Global Catalogue of Microorganisms (GCM) 10K type strain sequencing project: providing services to taxonomists for standard genome sequencing and annotation.</title>
        <authorList>
            <consortium name="The Broad Institute Genomics Platform"/>
            <consortium name="The Broad Institute Genome Sequencing Center for Infectious Disease"/>
            <person name="Wu L."/>
            <person name="Ma J."/>
        </authorList>
    </citation>
    <scope>NUCLEOTIDE SEQUENCE [LARGE SCALE GENOMIC DNA]</scope>
    <source>
        <strain evidence="17">CGMCC 1.15197</strain>
    </source>
</reference>
<dbReference type="InterPro" id="IPR001842">
    <property type="entry name" value="Peptidase_M36"/>
</dbReference>
<evidence type="ECO:0000313" key="16">
    <source>
        <dbReference type="EMBL" id="GGE98614.1"/>
    </source>
</evidence>
<evidence type="ECO:0000256" key="9">
    <source>
        <dbReference type="ARBA" id="ARBA00022833"/>
    </source>
</evidence>
<keyword evidence="9" id="KW-0862">Zinc</keyword>
<dbReference type="NCBIfam" id="TIGR04183">
    <property type="entry name" value="Por_Secre_tail"/>
    <property type="match status" value="1"/>
</dbReference>
<protein>
    <submittedName>
        <fullName evidence="16">Peptidase M36</fullName>
    </submittedName>
</protein>
<comment type="similarity">
    <text evidence="3">Belongs to the peptidase M36 family.</text>
</comment>
<dbReference type="SUPFAM" id="SSF55486">
    <property type="entry name" value="Metalloproteases ('zincins'), catalytic domain"/>
    <property type="match status" value="1"/>
</dbReference>
<organism evidence="16 17">
    <name type="scientific">Hymenobacter cavernae</name>
    <dbReference type="NCBI Taxonomy" id="2044852"/>
    <lineage>
        <taxon>Bacteria</taxon>
        <taxon>Pseudomonadati</taxon>
        <taxon>Bacteroidota</taxon>
        <taxon>Cytophagia</taxon>
        <taxon>Cytophagales</taxon>
        <taxon>Hymenobacteraceae</taxon>
        <taxon>Hymenobacter</taxon>
    </lineage>
</organism>
<dbReference type="NCBIfam" id="NF038113">
    <property type="entry name" value="T9SSA_dep_M36"/>
    <property type="match status" value="1"/>
</dbReference>
<dbReference type="Pfam" id="PF07504">
    <property type="entry name" value="FTP"/>
    <property type="match status" value="1"/>
</dbReference>
<comment type="cofactor">
    <cofactor evidence="1">
        <name>Zn(2+)</name>
        <dbReference type="ChEBI" id="CHEBI:29105"/>
    </cofactor>
</comment>
<dbReference type="Pfam" id="PF02225">
    <property type="entry name" value="PA"/>
    <property type="match status" value="1"/>
</dbReference>
<dbReference type="SUPFAM" id="SSF52025">
    <property type="entry name" value="PA domain"/>
    <property type="match status" value="1"/>
</dbReference>
<feature type="chain" id="PRO_5047202945" evidence="12">
    <location>
        <begin position="28"/>
        <end position="877"/>
    </location>
</feature>
<keyword evidence="11" id="KW-0865">Zymogen</keyword>
<dbReference type="RefSeq" id="WP_188810928.1">
    <property type="nucleotide sequence ID" value="NZ_BMHT01000001.1"/>
</dbReference>
<evidence type="ECO:0000256" key="12">
    <source>
        <dbReference type="SAM" id="SignalP"/>
    </source>
</evidence>
<dbReference type="CDD" id="cd04818">
    <property type="entry name" value="PA_subtilisin_1"/>
    <property type="match status" value="1"/>
</dbReference>
<gene>
    <name evidence="16" type="ORF">GCM10011383_06810</name>
</gene>
<dbReference type="CDD" id="cd09596">
    <property type="entry name" value="M36"/>
    <property type="match status" value="1"/>
</dbReference>
<dbReference type="Gene3D" id="3.10.170.10">
    <property type="match status" value="1"/>
</dbReference>
<comment type="subcellular location">
    <subcellularLocation>
        <location evidence="2">Secreted</location>
    </subcellularLocation>
</comment>
<evidence type="ECO:0000256" key="3">
    <source>
        <dbReference type="ARBA" id="ARBA00006006"/>
    </source>
</evidence>
<feature type="domain" description="Secretion system C-terminal sorting" evidence="15">
    <location>
        <begin position="798"/>
        <end position="875"/>
    </location>
</feature>
<dbReference type="Pfam" id="PF18962">
    <property type="entry name" value="Por_Secre_tail"/>
    <property type="match status" value="1"/>
</dbReference>
<evidence type="ECO:0000259" key="13">
    <source>
        <dbReference type="Pfam" id="PF02225"/>
    </source>
</evidence>
<evidence type="ECO:0000256" key="10">
    <source>
        <dbReference type="ARBA" id="ARBA00023049"/>
    </source>
</evidence>
<evidence type="ECO:0000256" key="1">
    <source>
        <dbReference type="ARBA" id="ARBA00001947"/>
    </source>
</evidence>
<proteinExistence type="inferred from homology"/>
<feature type="signal peptide" evidence="12">
    <location>
        <begin position="1"/>
        <end position="27"/>
    </location>
</feature>
<dbReference type="Gene3D" id="3.50.30.30">
    <property type="match status" value="1"/>
</dbReference>
<dbReference type="InterPro" id="IPR026444">
    <property type="entry name" value="Secre_tail"/>
</dbReference>
<evidence type="ECO:0000256" key="2">
    <source>
        <dbReference type="ARBA" id="ARBA00004613"/>
    </source>
</evidence>
<comment type="caution">
    <text evidence="16">The sequence shown here is derived from an EMBL/GenBank/DDBJ whole genome shotgun (WGS) entry which is preliminary data.</text>
</comment>
<evidence type="ECO:0000256" key="5">
    <source>
        <dbReference type="ARBA" id="ARBA00022670"/>
    </source>
</evidence>
<evidence type="ECO:0000256" key="11">
    <source>
        <dbReference type="ARBA" id="ARBA00023145"/>
    </source>
</evidence>
<name>A0ABQ1TQB1_9BACT</name>
<keyword evidence="4" id="KW-0964">Secreted</keyword>
<dbReference type="Proteomes" id="UP000632273">
    <property type="component" value="Unassembled WGS sequence"/>
</dbReference>
<evidence type="ECO:0000256" key="7">
    <source>
        <dbReference type="ARBA" id="ARBA00022729"/>
    </source>
</evidence>
<keyword evidence="7 12" id="KW-0732">Signal</keyword>
<dbReference type="EMBL" id="BMHT01000001">
    <property type="protein sequence ID" value="GGE98614.1"/>
    <property type="molecule type" value="Genomic_DNA"/>
</dbReference>
<evidence type="ECO:0000256" key="4">
    <source>
        <dbReference type="ARBA" id="ARBA00022525"/>
    </source>
</evidence>
<dbReference type="Pfam" id="PF02128">
    <property type="entry name" value="Peptidase_M36"/>
    <property type="match status" value="1"/>
</dbReference>
<evidence type="ECO:0000259" key="14">
    <source>
        <dbReference type="Pfam" id="PF07504"/>
    </source>
</evidence>
<dbReference type="InterPro" id="IPR050371">
    <property type="entry name" value="Fungal_virulence_M36"/>
</dbReference>